<dbReference type="InterPro" id="IPR050662">
    <property type="entry name" value="Sec-metab_biosynth-thioest"/>
</dbReference>
<dbReference type="PANTHER" id="PTHR23131">
    <property type="entry name" value="ENDORIBONUCLEASE LACTB2"/>
    <property type="match status" value="1"/>
</dbReference>
<keyword evidence="3" id="KW-1185">Reference proteome</keyword>
<gene>
    <name evidence="2" type="ORF">SAMN05216586_10365</name>
</gene>
<dbReference type="RefSeq" id="WP_088274988.1">
    <property type="nucleotide sequence ID" value="NZ_AP027273.1"/>
</dbReference>
<dbReference type="InterPro" id="IPR036388">
    <property type="entry name" value="WH-like_DNA-bd_sf"/>
</dbReference>
<protein>
    <submittedName>
        <fullName evidence="2">Glyoxylase, beta-lactamase superfamily II</fullName>
    </submittedName>
</protein>
<dbReference type="SMART" id="SM00849">
    <property type="entry name" value="Lactamase_B"/>
    <property type="match status" value="1"/>
</dbReference>
<dbReference type="Gene3D" id="1.10.10.10">
    <property type="entry name" value="Winged helix-like DNA-binding domain superfamily/Winged helix DNA-binding domain"/>
    <property type="match status" value="1"/>
</dbReference>
<name>A0AAQ1G6A7_9GAMM</name>
<organism evidence="2 3">
    <name type="scientific">Halopseudomonas aestusnigri</name>
    <dbReference type="NCBI Taxonomy" id="857252"/>
    <lineage>
        <taxon>Bacteria</taxon>
        <taxon>Pseudomonadati</taxon>
        <taxon>Pseudomonadota</taxon>
        <taxon>Gammaproteobacteria</taxon>
        <taxon>Pseudomonadales</taxon>
        <taxon>Pseudomonadaceae</taxon>
        <taxon>Halopseudomonas</taxon>
    </lineage>
</organism>
<dbReference type="Pfam" id="PF00753">
    <property type="entry name" value="Lactamase_B"/>
    <property type="match status" value="1"/>
</dbReference>
<dbReference type="SUPFAM" id="SSF56281">
    <property type="entry name" value="Metallo-hydrolase/oxidoreductase"/>
    <property type="match status" value="1"/>
</dbReference>
<accession>A0AAQ1G6A7</accession>
<dbReference type="InterPro" id="IPR036866">
    <property type="entry name" value="RibonucZ/Hydroxyglut_hydro"/>
</dbReference>
<sequence length="363" mass="41315">MTDISLHAGVVDSPLRFPWEQAQAMGDVREVADGIYWLRMPLPFALDHINLYLLRHEHGWVVVDTGLATDAARAVWEQVFTGLFAGQPVLAVIATHCHYDHSGLIGWLVDRFQCPAYMTFGEYQSLTFQGSPSDAPHWTFMQLYRRAGMADSDIEQMIPAINKAFFSIDVPHSYRRLRDGQQLRIGDRYWRVVVGSGHSPEHACLYSEEDQLLISGDQVLPRITSSICITVTEPDANPLGEWLQSIRKLRQLPDSVLVLPAHERPFFGLHQRLAQLQQHHDRHLDRLLVALQEPLTAEQARALLFTRVRNGFDHLMAMGETLAHLNYLMEEGAVRRELRDSVWRYSLARADEQTVGSPGDIHV</sequence>
<dbReference type="InterPro" id="IPR048933">
    <property type="entry name" value="B_lactamase-like_C"/>
</dbReference>
<dbReference type="PANTHER" id="PTHR23131:SF4">
    <property type="entry name" value="METALLO-BETA-LACTAMASE SUPERFAMILY POTEIN"/>
    <property type="match status" value="1"/>
</dbReference>
<feature type="domain" description="Metallo-beta-lactamase" evidence="1">
    <location>
        <begin position="48"/>
        <end position="262"/>
    </location>
</feature>
<evidence type="ECO:0000313" key="2">
    <source>
        <dbReference type="EMBL" id="SEG05003.1"/>
    </source>
</evidence>
<evidence type="ECO:0000313" key="3">
    <source>
        <dbReference type="Proteomes" id="UP000243518"/>
    </source>
</evidence>
<dbReference type="Gene3D" id="3.60.15.10">
    <property type="entry name" value="Ribonuclease Z/Hydroxyacylglutathione hydrolase-like"/>
    <property type="match status" value="1"/>
</dbReference>
<reference evidence="2 3" key="1">
    <citation type="submission" date="2016-10" db="EMBL/GenBank/DDBJ databases">
        <authorList>
            <person name="Varghese N."/>
            <person name="Submissions S."/>
        </authorList>
    </citation>
    <scope>NUCLEOTIDE SEQUENCE [LARGE SCALE GENOMIC DNA]</scope>
    <source>
        <strain evidence="2 3">CECT 8317</strain>
    </source>
</reference>
<proteinExistence type="predicted"/>
<dbReference type="EMBL" id="FNVE01000003">
    <property type="protein sequence ID" value="SEG05003.1"/>
    <property type="molecule type" value="Genomic_DNA"/>
</dbReference>
<dbReference type="AlphaFoldDB" id="A0AAQ1G6A7"/>
<evidence type="ECO:0000259" key="1">
    <source>
        <dbReference type="SMART" id="SM00849"/>
    </source>
</evidence>
<comment type="caution">
    <text evidence="2">The sequence shown here is derived from an EMBL/GenBank/DDBJ whole genome shotgun (WGS) entry which is preliminary data.</text>
</comment>
<dbReference type="InterPro" id="IPR001279">
    <property type="entry name" value="Metallo-B-lactamas"/>
</dbReference>
<dbReference type="Pfam" id="PF21221">
    <property type="entry name" value="B_lactamase-like_C"/>
    <property type="match status" value="1"/>
</dbReference>
<dbReference type="Proteomes" id="UP000243518">
    <property type="component" value="Unassembled WGS sequence"/>
</dbReference>